<dbReference type="SUPFAM" id="SSF53850">
    <property type="entry name" value="Periplasmic binding protein-like II"/>
    <property type="match status" value="1"/>
</dbReference>
<evidence type="ECO:0000256" key="1">
    <source>
        <dbReference type="ARBA" id="ARBA00022475"/>
    </source>
</evidence>
<keyword evidence="1" id="KW-1003">Cell membrane</keyword>
<evidence type="ECO:0000256" key="2">
    <source>
        <dbReference type="ARBA" id="ARBA00022729"/>
    </source>
</evidence>
<protein>
    <submittedName>
        <fullName evidence="7">Putative aldouronate transport system substrate-binding protein</fullName>
    </submittedName>
</protein>
<keyword evidence="8" id="KW-1185">Reference proteome</keyword>
<evidence type="ECO:0000313" key="8">
    <source>
        <dbReference type="Proteomes" id="UP000198362"/>
    </source>
</evidence>
<dbReference type="RefSeq" id="WP_089250557.1">
    <property type="nucleotide sequence ID" value="NZ_FZPH01000007.1"/>
</dbReference>
<dbReference type="PANTHER" id="PTHR43649">
    <property type="entry name" value="ARABINOSE-BINDING PROTEIN-RELATED"/>
    <property type="match status" value="1"/>
</dbReference>
<keyword evidence="2 6" id="KW-0732">Signal</keyword>
<organism evidence="7 8">
    <name type="scientific">Asanoa hainanensis</name>
    <dbReference type="NCBI Taxonomy" id="560556"/>
    <lineage>
        <taxon>Bacteria</taxon>
        <taxon>Bacillati</taxon>
        <taxon>Actinomycetota</taxon>
        <taxon>Actinomycetes</taxon>
        <taxon>Micromonosporales</taxon>
        <taxon>Micromonosporaceae</taxon>
        <taxon>Asanoa</taxon>
    </lineage>
</organism>
<keyword evidence="4" id="KW-0564">Palmitate</keyword>
<keyword evidence="5" id="KW-0449">Lipoprotein</keyword>
<dbReference type="CDD" id="cd13583">
    <property type="entry name" value="PBP2_AlgQ_like_4"/>
    <property type="match status" value="1"/>
</dbReference>
<feature type="signal peptide" evidence="6">
    <location>
        <begin position="1"/>
        <end position="27"/>
    </location>
</feature>
<dbReference type="InterPro" id="IPR050490">
    <property type="entry name" value="Bact_solute-bd_prot1"/>
</dbReference>
<reference evidence="7 8" key="1">
    <citation type="submission" date="2017-06" db="EMBL/GenBank/DDBJ databases">
        <authorList>
            <person name="Kim H.J."/>
            <person name="Triplett B.A."/>
        </authorList>
    </citation>
    <scope>NUCLEOTIDE SEQUENCE [LARGE SCALE GENOMIC DNA]</scope>
    <source>
        <strain evidence="7 8">CGMCC 4.5593</strain>
    </source>
</reference>
<evidence type="ECO:0000313" key="7">
    <source>
        <dbReference type="EMBL" id="SNT48201.1"/>
    </source>
</evidence>
<evidence type="ECO:0000256" key="5">
    <source>
        <dbReference type="ARBA" id="ARBA00023288"/>
    </source>
</evidence>
<dbReference type="PROSITE" id="PS51257">
    <property type="entry name" value="PROKAR_LIPOPROTEIN"/>
    <property type="match status" value="1"/>
</dbReference>
<sequence length="548" mass="61730">MFLRSRRRAVVAATSALAVMLGLVACSGDDSDPTEEISANRAGAMESYKVGDQFKATEPVSFSTLLLNNANYPAKKDWLFWDELKKRTNVTLEQVEVPGSDYNQKRSVLISAGDAPLIIPKTYHPDENAFVSSGAILPVSDYIDLMPNFKDKMEKWSLGPEIDAIRQSDGKYYLLPGLHEKAWQDYSLVVRTDVLQELGLSEPKTWDDVYAMLKAMKAKYPNLYPMTDRYSQPKPTGNLWNILGSSYGAPGGWGFNHAIWDASAGKYVYTAASDNWKEWVTFLNKLVSEKLLDPESFTQTDDQARSKIATDKSFVITGNAQALVNDYRPDLAKNPKAQMKKIPLPIGPAGEVNPSSRLENGVMISTKAKDNKNFVAMMQFIDWLFYSDTGQEFAKLGVEGTTFTKDASGKAQIVDDINVAGLHPKATKHLQKDFGFYNGVFAYGGNPELVQAFFSPEEQEYQKVLNARPRAPWVVPPPAPFTDEEREQATLWETTLRDYVDQQTLRFILGQRPLTDWDAYLGELRSKNMDQYMELQQKAYDRYKKEHG</sequence>
<dbReference type="Pfam" id="PF01547">
    <property type="entry name" value="SBP_bac_1"/>
    <property type="match status" value="1"/>
</dbReference>
<dbReference type="AlphaFoldDB" id="A0A239MZR1"/>
<dbReference type="PANTHER" id="PTHR43649:SF33">
    <property type="entry name" value="POLYGALACTURONAN_RHAMNOGALACTURONAN-BINDING PROTEIN YTCQ"/>
    <property type="match status" value="1"/>
</dbReference>
<dbReference type="EMBL" id="FZPH01000007">
    <property type="protein sequence ID" value="SNT48201.1"/>
    <property type="molecule type" value="Genomic_DNA"/>
</dbReference>
<evidence type="ECO:0000256" key="6">
    <source>
        <dbReference type="SAM" id="SignalP"/>
    </source>
</evidence>
<dbReference type="Gene3D" id="3.40.190.10">
    <property type="entry name" value="Periplasmic binding protein-like II"/>
    <property type="match status" value="2"/>
</dbReference>
<dbReference type="InterPro" id="IPR006059">
    <property type="entry name" value="SBP"/>
</dbReference>
<dbReference type="OrthoDB" id="9787283at2"/>
<evidence type="ECO:0000256" key="4">
    <source>
        <dbReference type="ARBA" id="ARBA00023139"/>
    </source>
</evidence>
<accession>A0A239MZR1</accession>
<keyword evidence="3" id="KW-0472">Membrane</keyword>
<feature type="chain" id="PRO_5012557258" evidence="6">
    <location>
        <begin position="28"/>
        <end position="548"/>
    </location>
</feature>
<evidence type="ECO:0000256" key="3">
    <source>
        <dbReference type="ARBA" id="ARBA00023136"/>
    </source>
</evidence>
<proteinExistence type="predicted"/>
<name>A0A239MZR1_9ACTN</name>
<dbReference type="Proteomes" id="UP000198362">
    <property type="component" value="Unassembled WGS sequence"/>
</dbReference>
<gene>
    <name evidence="7" type="ORF">SAMN05421812_10771</name>
</gene>